<dbReference type="PRINTS" id="PR00449">
    <property type="entry name" value="RASTRNSFRMNG"/>
</dbReference>
<proteinExistence type="predicted"/>
<comment type="caution">
    <text evidence="3">The sequence shown here is derived from an EMBL/GenBank/DDBJ whole genome shotgun (WGS) entry which is preliminary data.</text>
</comment>
<organism evidence="3 4">
    <name type="scientific">Methylobacterium frigidaeris</name>
    <dbReference type="NCBI Taxonomy" id="2038277"/>
    <lineage>
        <taxon>Bacteria</taxon>
        <taxon>Pseudomonadati</taxon>
        <taxon>Pseudomonadota</taxon>
        <taxon>Alphaproteobacteria</taxon>
        <taxon>Hyphomicrobiales</taxon>
        <taxon>Methylobacteriaceae</taxon>
        <taxon>Methylobacterium</taxon>
    </lineage>
</organism>
<dbReference type="Pfam" id="PF00071">
    <property type="entry name" value="Ras"/>
    <property type="match status" value="1"/>
</dbReference>
<keyword evidence="4" id="KW-1185">Reference proteome</keyword>
<accession>A0AA37H8E9</accession>
<dbReference type="CDD" id="cd00154">
    <property type="entry name" value="Rab"/>
    <property type="match status" value="1"/>
</dbReference>
<dbReference type="GO" id="GO:0003924">
    <property type="term" value="F:GTPase activity"/>
    <property type="evidence" value="ECO:0007669"/>
    <property type="project" value="InterPro"/>
</dbReference>
<dbReference type="SMART" id="SM00174">
    <property type="entry name" value="RHO"/>
    <property type="match status" value="1"/>
</dbReference>
<dbReference type="InterPro" id="IPR027417">
    <property type="entry name" value="P-loop_NTPase"/>
</dbReference>
<dbReference type="SMART" id="SM00173">
    <property type="entry name" value="RAS"/>
    <property type="match status" value="1"/>
</dbReference>
<sequence length="178" mass="18279">MAARKIMILGAIGVGKTSLANRLAFGRFETSYKATIGVDIYTTTAPLQGGGKPMPLVLWDTDGDFGLSIFRTVYLKGASGALIVADVTRPASLDQMAALISGFREALPGRPCAAVLNKSDLVAREAAGISGEPGSGPPPDLLARARGADVVALASARTGHGVAGLFAELAATIERRSL</sequence>
<name>A0AA37H8E9_9HYPH</name>
<dbReference type="Proteomes" id="UP001055286">
    <property type="component" value="Unassembled WGS sequence"/>
</dbReference>
<dbReference type="InterPro" id="IPR001806">
    <property type="entry name" value="Small_GTPase"/>
</dbReference>
<gene>
    <name evidence="3" type="ORF">MPEAHAMD_1386</name>
</gene>
<dbReference type="InterPro" id="IPR050227">
    <property type="entry name" value="Rab"/>
</dbReference>
<evidence type="ECO:0008006" key="5">
    <source>
        <dbReference type="Google" id="ProtNLM"/>
    </source>
</evidence>
<keyword evidence="1" id="KW-0547">Nucleotide-binding</keyword>
<evidence type="ECO:0000256" key="2">
    <source>
        <dbReference type="ARBA" id="ARBA00023134"/>
    </source>
</evidence>
<evidence type="ECO:0000313" key="3">
    <source>
        <dbReference type="EMBL" id="GJD61246.1"/>
    </source>
</evidence>
<dbReference type="Gene3D" id="3.40.50.300">
    <property type="entry name" value="P-loop containing nucleotide triphosphate hydrolases"/>
    <property type="match status" value="1"/>
</dbReference>
<dbReference type="EMBL" id="BPQJ01000005">
    <property type="protein sequence ID" value="GJD61246.1"/>
    <property type="molecule type" value="Genomic_DNA"/>
</dbReference>
<keyword evidence="2" id="KW-0342">GTP-binding</keyword>
<dbReference type="SMART" id="SM00175">
    <property type="entry name" value="RAB"/>
    <property type="match status" value="1"/>
</dbReference>
<protein>
    <recommendedName>
        <fullName evidence="5">GTP-binding protein</fullName>
    </recommendedName>
</protein>
<dbReference type="GO" id="GO:0005525">
    <property type="term" value="F:GTP binding"/>
    <property type="evidence" value="ECO:0007669"/>
    <property type="project" value="UniProtKB-KW"/>
</dbReference>
<evidence type="ECO:0000256" key="1">
    <source>
        <dbReference type="ARBA" id="ARBA00022741"/>
    </source>
</evidence>
<reference evidence="3" key="2">
    <citation type="submission" date="2021-08" db="EMBL/GenBank/DDBJ databases">
        <authorList>
            <person name="Tani A."/>
            <person name="Ola A."/>
            <person name="Ogura Y."/>
            <person name="Katsura K."/>
            <person name="Hayashi T."/>
        </authorList>
    </citation>
    <scope>NUCLEOTIDE SEQUENCE</scope>
    <source>
        <strain evidence="3">JCM 32048</strain>
    </source>
</reference>
<dbReference type="PANTHER" id="PTHR47977">
    <property type="entry name" value="RAS-RELATED PROTEIN RAB"/>
    <property type="match status" value="1"/>
</dbReference>
<dbReference type="RefSeq" id="WP_238190195.1">
    <property type="nucleotide sequence ID" value="NZ_BPQJ01000005.1"/>
</dbReference>
<dbReference type="SUPFAM" id="SSF52540">
    <property type="entry name" value="P-loop containing nucleoside triphosphate hydrolases"/>
    <property type="match status" value="1"/>
</dbReference>
<dbReference type="PROSITE" id="PS51419">
    <property type="entry name" value="RAB"/>
    <property type="match status" value="1"/>
</dbReference>
<reference evidence="3" key="1">
    <citation type="journal article" date="2016" name="Front. Microbiol.">
        <title>Genome Sequence of the Piezophilic, Mesophilic Sulfate-Reducing Bacterium Desulfovibrio indicus J2T.</title>
        <authorList>
            <person name="Cao J."/>
            <person name="Maignien L."/>
            <person name="Shao Z."/>
            <person name="Alain K."/>
            <person name="Jebbar M."/>
        </authorList>
    </citation>
    <scope>NUCLEOTIDE SEQUENCE</scope>
    <source>
        <strain evidence="3">JCM 32048</strain>
    </source>
</reference>
<evidence type="ECO:0000313" key="4">
    <source>
        <dbReference type="Proteomes" id="UP001055286"/>
    </source>
</evidence>
<dbReference type="AlphaFoldDB" id="A0AA37H8E9"/>